<dbReference type="PROSITE" id="PS51198">
    <property type="entry name" value="UVRD_HELICASE_ATP_BIND"/>
    <property type="match status" value="1"/>
</dbReference>
<gene>
    <name evidence="7" type="ORF">FIBSPDRAFT_1048268</name>
</gene>
<keyword evidence="2 5" id="KW-0378">Hydrolase</keyword>
<keyword evidence="4 5" id="KW-0067">ATP-binding</keyword>
<dbReference type="OrthoDB" id="3156807at2759"/>
<evidence type="ECO:0000256" key="5">
    <source>
        <dbReference type="PROSITE-ProRule" id="PRU00560"/>
    </source>
</evidence>
<dbReference type="InterPro" id="IPR027417">
    <property type="entry name" value="P-loop_NTPase"/>
</dbReference>
<organism evidence="7">
    <name type="scientific">Athelia psychrophila</name>
    <dbReference type="NCBI Taxonomy" id="1759441"/>
    <lineage>
        <taxon>Eukaryota</taxon>
        <taxon>Fungi</taxon>
        <taxon>Dikarya</taxon>
        <taxon>Basidiomycota</taxon>
        <taxon>Agaricomycotina</taxon>
        <taxon>Agaricomycetes</taxon>
        <taxon>Agaricomycetidae</taxon>
        <taxon>Atheliales</taxon>
        <taxon>Atheliaceae</taxon>
        <taxon>Athelia</taxon>
    </lineage>
</organism>
<dbReference type="EMBL" id="KV417607">
    <property type="protein sequence ID" value="KZP15184.1"/>
    <property type="molecule type" value="Genomic_DNA"/>
</dbReference>
<dbReference type="SUPFAM" id="SSF52540">
    <property type="entry name" value="P-loop containing nucleoside triphosphate hydrolases"/>
    <property type="match status" value="1"/>
</dbReference>
<accession>A0A166DXX4</accession>
<evidence type="ECO:0000259" key="6">
    <source>
        <dbReference type="PROSITE" id="PS51198"/>
    </source>
</evidence>
<proteinExistence type="predicted"/>
<evidence type="ECO:0000256" key="2">
    <source>
        <dbReference type="ARBA" id="ARBA00022801"/>
    </source>
</evidence>
<dbReference type="InterPro" id="IPR014017">
    <property type="entry name" value="DNA_helicase_UvrD-like_C"/>
</dbReference>
<feature type="binding site" evidence="5">
    <location>
        <begin position="296"/>
        <end position="303"/>
    </location>
    <ligand>
        <name>ATP</name>
        <dbReference type="ChEBI" id="CHEBI:30616"/>
    </ligand>
</feature>
<dbReference type="PANTHER" id="PTHR21529">
    <property type="entry name" value="MAMMARY TURMOR VIRUS RECEPTOR HOMOLOG 1, 2 MTVR1, 2"/>
    <property type="match status" value="1"/>
</dbReference>
<name>A0A166DXX4_9AGAM</name>
<dbReference type="GO" id="GO:0005524">
    <property type="term" value="F:ATP binding"/>
    <property type="evidence" value="ECO:0007669"/>
    <property type="project" value="UniProtKB-UniRule"/>
</dbReference>
<evidence type="ECO:0000256" key="4">
    <source>
        <dbReference type="ARBA" id="ARBA00022840"/>
    </source>
</evidence>
<dbReference type="PANTHER" id="PTHR21529:SF4">
    <property type="entry name" value="TPR AND ANKYRIN REPEAT-CONTAINING PROTEIN 1"/>
    <property type="match status" value="1"/>
</dbReference>
<reference evidence="7" key="1">
    <citation type="journal article" date="2016" name="Mol. Biol. Evol.">
        <title>Comparative Genomics of Early-Diverging Mushroom-Forming Fungi Provides Insights into the Origins of Lignocellulose Decay Capabilities.</title>
        <authorList>
            <person name="Nagy L.G."/>
            <person name="Riley R."/>
            <person name="Tritt A."/>
            <person name="Adam C."/>
            <person name="Daum C."/>
            <person name="Floudas D."/>
            <person name="Sun H."/>
            <person name="Yadav J.S."/>
            <person name="Pangilinan J."/>
            <person name="Larsson K.H."/>
            <person name="Matsuura K."/>
            <person name="Barry K."/>
            <person name="Labutti K."/>
            <person name="Kuo R."/>
            <person name="Ohm R.A."/>
            <person name="Bhattacharya S.S."/>
            <person name="Shirouzu T."/>
            <person name="Yoshinaga Y."/>
            <person name="Martin F.M."/>
            <person name="Grigoriev I.V."/>
            <person name="Hibbett D.S."/>
        </authorList>
    </citation>
    <scope>NUCLEOTIDE SEQUENCE [LARGE SCALE GENOMIC DNA]</scope>
    <source>
        <strain evidence="7">CBS 109695</strain>
    </source>
</reference>
<evidence type="ECO:0000256" key="1">
    <source>
        <dbReference type="ARBA" id="ARBA00022741"/>
    </source>
</evidence>
<feature type="domain" description="UvrD-like helicase ATP-binding" evidence="6">
    <location>
        <begin position="275"/>
        <end position="650"/>
    </location>
</feature>
<dbReference type="GO" id="GO:0016787">
    <property type="term" value="F:hydrolase activity"/>
    <property type="evidence" value="ECO:0007669"/>
    <property type="project" value="UniProtKB-UniRule"/>
</dbReference>
<dbReference type="InterPro" id="IPR014016">
    <property type="entry name" value="UvrD-like_ATP-bd"/>
</dbReference>
<keyword evidence="3 5" id="KW-0347">Helicase</keyword>
<dbReference type="STRING" id="436010.A0A166DXX4"/>
<evidence type="ECO:0000313" key="7">
    <source>
        <dbReference type="EMBL" id="KZP15184.1"/>
    </source>
</evidence>
<dbReference type="Gene3D" id="3.40.50.300">
    <property type="entry name" value="P-loop containing nucleotide triphosphate hydrolases"/>
    <property type="match status" value="2"/>
</dbReference>
<protein>
    <submittedName>
        <fullName evidence="7">P-loop containing nucleoside triphosphate hydrolase protein</fullName>
    </submittedName>
</protein>
<dbReference type="Pfam" id="PF13361">
    <property type="entry name" value="UvrD_C"/>
    <property type="match status" value="1"/>
</dbReference>
<sequence>MSSQNSHANLSIKSHAAFIDAPGLSENPAIQPMKAALYFKNVDDFGDWRIILNGRAIQNLREARRGDKYYFKSIYKKMKELSYGYFSADNQKKLNGGSSLGVPIYAARVNDNARLVYQVDCVPDLGNKSESQGKYSYECTKDSFTHTAGRIVIKIFGVFNHNQLERLWDSIGIHLANKGLEYRSKCIYRIPVLPDRYYAPKTWFTEEVPASDVGQTTQLDIPLEDLKELHSLLTLQKFNNFSQAMLNSTSSFNRDHFSPVTIVAGIIADRDVSHVFLVTPQEQRVVDHTSSCYVIGRSGTGKTTTMMFKMLGMENAWKTLASDDLPPIRQIFVTKSRILAGKVQEYFSSLLESLDIGTKSLHELADLAKEEPVGEEDIDQMDPDDDNTDWQKHLPARFSELKDEHFPLFTTTDRLFQMIEADIFGVEAANGSPLREVATTNTGPSRRRTGSFVSYEVFLQGYWDHFPERLTKNLDPALVFSDIIGVIKGSESTMDITPHFLDRATYESLSHRTNSNMVPHRHNIYTAFEYYARLKHNRGDYDSADRAHSILDAFKESGLSVKKKIDYIYVDEVQDNLLIDAKIIRMLCSNPNGLFWAGDTAQTISVGSSFRFEDLKSFLFRVERSLPGNNAANRVTPPTTFQLVTNYRSHGGIVRCARSIIDIITTFWPYAIDSLAPEKGIVDGPKPTFFHGWGSESQGHKQFFADIKEPMDSDIEFGAEQCILVRNHAVRTKLRSEIGNVGTIMTLYDSKGLEFNDVLLYNFFQDSTTDFGKWRVVLNMLESCDFSEPPPVFDNARHAGICSEMKFLYVAITRARKNVWILDDSQKGEPMRMLWKKKTLVDACVPGDIIPRLAVPSTTEVWKEKARSFFRKRRYLYAMEAFEKAHMEHDSLVARAYYLRFEAHKIPIKRGPRGDEASKAAFLSAAEVFLTCAAPAATQKYLIFAGDCFVSSGEDSRAADAYFEAGVYEIAAKLYRKVGCFEDAVNTIQQYPQKIPADVAASIMHAARLVYLRDPYSRRLTTAYKEKLFTTSKDALQFAEDYDLGVARAMLLLNEKRLAEAAEIHHAEGRIEQCIDILLGHLEDRACTDCAANLAVQEMWSHLSFGVPAVNAMANPLFVQWLELAKQLIHVSTITERHRDEIAMFKALVAGNAHDLQQLGLKFDQQENKAAALLCLDHINKTPVPIGEAQTIKKGIELLEPFLVYAQLLHDAACIKDPSRSRTAQRLFAFTPRAEDLFTITRGTFLAGIDAPFIEKDGMRALSSHDLERALKKGLSDHLKVRVMEVHQLCRKARIFSPCLDALIGTCRRKGCRHGHFDSAALDSLWYNDRVRLCILQIQIFQQLHFIDIGPDQGKERIYLVSKFYETLNPYTYHLGCRANLDLERTPVVERALRTVNDWAEYSIYTSHPRHGGFITTFSHAVALSIEYKGERAINYIQRARSMRHPHPQELLHESQNGSWYIMHWLVDFMHGRQPWSADVGVMFVIYVVERHFNINISLLCDIIERLCGSFVICWRLQRLASLHGVVLPRSWLLALTKSGDDERRMKKTERYASILPPVLQLISQLHMGVSLDQLLHDGRSMTDQVGAVRAVFIHRLCRAICLLAYNIRDTDTFNETIIMEFASLNETGRPSHLLYNQYALHFYGFDITTKKKTEILRSEGLGTS</sequence>
<evidence type="ECO:0000256" key="3">
    <source>
        <dbReference type="ARBA" id="ARBA00022806"/>
    </source>
</evidence>
<dbReference type="InterPro" id="IPR039904">
    <property type="entry name" value="TRANK1"/>
</dbReference>
<dbReference type="GO" id="GO:0004386">
    <property type="term" value="F:helicase activity"/>
    <property type="evidence" value="ECO:0007669"/>
    <property type="project" value="UniProtKB-UniRule"/>
</dbReference>
<dbReference type="Pfam" id="PF00580">
    <property type="entry name" value="UvrD-helicase"/>
    <property type="match status" value="1"/>
</dbReference>
<keyword evidence="1 5" id="KW-0547">Nucleotide-binding</keyword>